<dbReference type="Proteomes" id="UP000274097">
    <property type="component" value="Unassembled WGS sequence"/>
</dbReference>
<dbReference type="Proteomes" id="UP000278036">
    <property type="component" value="Unassembled WGS sequence"/>
</dbReference>
<keyword evidence="2" id="KW-0378">Hydrolase</keyword>
<dbReference type="PRINTS" id="PR00111">
    <property type="entry name" value="ABHYDROLASE"/>
</dbReference>
<evidence type="ECO:0000313" key="4">
    <source>
        <dbReference type="Proteomes" id="UP000274097"/>
    </source>
</evidence>
<name>A0A3A9JFU7_9PROT</name>
<dbReference type="EMBL" id="RFLX01000016">
    <property type="protein sequence ID" value="RMI19707.1"/>
    <property type="molecule type" value="Genomic_DNA"/>
</dbReference>
<dbReference type="SUPFAM" id="SSF53474">
    <property type="entry name" value="alpha/beta-Hydrolases"/>
    <property type="match status" value="1"/>
</dbReference>
<evidence type="ECO:0000313" key="5">
    <source>
        <dbReference type="Proteomes" id="UP000278036"/>
    </source>
</evidence>
<gene>
    <name evidence="2" type="ORF">D6Z83_00040</name>
    <name evidence="3" type="ORF">EBE87_18810</name>
</gene>
<feature type="domain" description="AB hydrolase-1" evidence="1">
    <location>
        <begin position="90"/>
        <end position="318"/>
    </location>
</feature>
<dbReference type="EMBL" id="RAQU01000001">
    <property type="protein sequence ID" value="RKK06207.1"/>
    <property type="molecule type" value="Genomic_DNA"/>
</dbReference>
<dbReference type="InParanoid" id="A0A3A9JFU7"/>
<reference evidence="2 5" key="1">
    <citation type="submission" date="2018-09" db="EMBL/GenBank/DDBJ databases">
        <title>Roseomonas sp. nov., isolated from feces of Tibetan antelopes in the Qinghai-Tibet plateau, China.</title>
        <authorList>
            <person name="Tian Z."/>
        </authorList>
    </citation>
    <scope>NUCLEOTIDE SEQUENCE [LARGE SCALE GENOMIC DNA]</scope>
    <source>
        <strain evidence="3 4">Z23</strain>
        <strain evidence="2 5">Z24</strain>
    </source>
</reference>
<protein>
    <submittedName>
        <fullName evidence="2">Alpha/beta fold hydrolase</fullName>
    </submittedName>
</protein>
<proteinExistence type="predicted"/>
<dbReference type="AlphaFoldDB" id="A0A3A9JFU7"/>
<dbReference type="PANTHER" id="PTHR46438">
    <property type="entry name" value="ALPHA/BETA-HYDROLASES SUPERFAMILY PROTEIN"/>
    <property type="match status" value="1"/>
</dbReference>
<evidence type="ECO:0000313" key="3">
    <source>
        <dbReference type="EMBL" id="RMI19707.1"/>
    </source>
</evidence>
<dbReference type="InterPro" id="IPR000073">
    <property type="entry name" value="AB_hydrolase_1"/>
</dbReference>
<comment type="caution">
    <text evidence="2">The sequence shown here is derived from an EMBL/GenBank/DDBJ whole genome shotgun (WGS) entry which is preliminary data.</text>
</comment>
<sequence>MHSAQSAAGERLDHVSELGTARLSVWTGAPVHSSASRRSLSMAEQALQRQEQASGAELSCDALLDLAQHVETRCGDGKMVWRVWGRGHPLVLLHGGSGSWRHWSRNIEFLAQNRMVVCADLPGLGDSDMPPEPCGPESVGGIVGHGLRCILPKGLACDLVGFSFGALIAGHTAVAAPECIRSLILVGAGALGVPRGPIRLERVRNKIGEERRVAHRTNLERLMLADPGQIDDLALEIQDQNTRRARLSSLPFATTASLAGALEQVRAPLGAIWGEKDAPAAPDLPGRIAALRRVRPDAAVRVIPGAGHWVAYEAPQAFHTALNDLMPCSDRP</sequence>
<evidence type="ECO:0000313" key="2">
    <source>
        <dbReference type="EMBL" id="RKK06207.1"/>
    </source>
</evidence>
<evidence type="ECO:0000259" key="1">
    <source>
        <dbReference type="Pfam" id="PF12697"/>
    </source>
</evidence>
<dbReference type="Pfam" id="PF12697">
    <property type="entry name" value="Abhydrolase_6"/>
    <property type="match status" value="1"/>
</dbReference>
<organism evidence="2 5">
    <name type="scientific">Teichococcus wenyumeiae</name>
    <dbReference type="NCBI Taxonomy" id="2478470"/>
    <lineage>
        <taxon>Bacteria</taxon>
        <taxon>Pseudomonadati</taxon>
        <taxon>Pseudomonadota</taxon>
        <taxon>Alphaproteobacteria</taxon>
        <taxon>Acetobacterales</taxon>
        <taxon>Roseomonadaceae</taxon>
        <taxon>Roseomonas</taxon>
    </lineage>
</organism>
<dbReference type="InterPro" id="IPR029058">
    <property type="entry name" value="AB_hydrolase_fold"/>
</dbReference>
<dbReference type="PANTHER" id="PTHR46438:SF11">
    <property type="entry name" value="LIPASE-RELATED"/>
    <property type="match status" value="1"/>
</dbReference>
<dbReference type="GO" id="GO:0016787">
    <property type="term" value="F:hydrolase activity"/>
    <property type="evidence" value="ECO:0007669"/>
    <property type="project" value="UniProtKB-KW"/>
</dbReference>
<dbReference type="Gene3D" id="3.40.50.1820">
    <property type="entry name" value="alpha/beta hydrolase"/>
    <property type="match status" value="1"/>
</dbReference>
<keyword evidence="4" id="KW-1185">Reference proteome</keyword>
<accession>A0A3A9JFU7</accession>